<dbReference type="InterPro" id="IPR021255">
    <property type="entry name" value="DUF2807"/>
</dbReference>
<dbReference type="Pfam" id="PF10988">
    <property type="entry name" value="DUF2807"/>
    <property type="match status" value="1"/>
</dbReference>
<evidence type="ECO:0000313" key="11">
    <source>
        <dbReference type="EMBL" id="MEN7546618.1"/>
    </source>
</evidence>
<feature type="domain" description="Putative auto-transporter adhesin head GIN" evidence="8">
    <location>
        <begin position="640"/>
        <end position="816"/>
    </location>
</feature>
<dbReference type="Pfam" id="PF04024">
    <property type="entry name" value="PspC"/>
    <property type="match status" value="2"/>
</dbReference>
<evidence type="ECO:0000259" key="9">
    <source>
        <dbReference type="Pfam" id="PF22571"/>
    </source>
</evidence>
<keyword evidence="4 6" id="KW-1133">Transmembrane helix</keyword>
<evidence type="ECO:0000256" key="5">
    <source>
        <dbReference type="ARBA" id="ARBA00023136"/>
    </source>
</evidence>
<feature type="transmembrane region" description="Helical" evidence="6">
    <location>
        <begin position="305"/>
        <end position="324"/>
    </location>
</feature>
<dbReference type="GO" id="GO:0005886">
    <property type="term" value="C:plasma membrane"/>
    <property type="evidence" value="ECO:0007669"/>
    <property type="project" value="UniProtKB-SubCell"/>
</dbReference>
<proteinExistence type="predicted"/>
<dbReference type="PANTHER" id="PTHR33885">
    <property type="entry name" value="PHAGE SHOCK PROTEIN C"/>
    <property type="match status" value="1"/>
</dbReference>
<keyword evidence="5 6" id="KW-0472">Membrane</keyword>
<dbReference type="RefSeq" id="WP_346819402.1">
    <property type="nucleotide sequence ID" value="NZ_JBDKWZ010000001.1"/>
</dbReference>
<dbReference type="AlphaFoldDB" id="A0AAW9S5H1"/>
<feature type="transmembrane region" description="Helical" evidence="6">
    <location>
        <begin position="336"/>
        <end position="369"/>
    </location>
</feature>
<evidence type="ECO:0000256" key="2">
    <source>
        <dbReference type="ARBA" id="ARBA00022475"/>
    </source>
</evidence>
<evidence type="ECO:0000256" key="4">
    <source>
        <dbReference type="ARBA" id="ARBA00022989"/>
    </source>
</evidence>
<dbReference type="Gene3D" id="2.160.20.120">
    <property type="match status" value="1"/>
</dbReference>
<dbReference type="Pfam" id="PF22744">
    <property type="entry name" value="Toast-rack_PspC-Cterm"/>
    <property type="match status" value="1"/>
</dbReference>
<feature type="domain" description="PspC-related transmembrane region" evidence="9">
    <location>
        <begin position="326"/>
        <end position="464"/>
    </location>
</feature>
<dbReference type="InterPro" id="IPR054321">
    <property type="entry name" value="PspC-rel_TM"/>
</dbReference>
<reference evidence="11 12" key="1">
    <citation type="submission" date="2024-04" db="EMBL/GenBank/DDBJ databases">
        <title>Novel genus in family Flammeovirgaceae.</title>
        <authorList>
            <person name="Nguyen T.H."/>
            <person name="Vuong T.Q."/>
            <person name="Le H."/>
            <person name="Kim S.-G."/>
        </authorList>
    </citation>
    <scope>NUCLEOTIDE SEQUENCE [LARGE SCALE GENOMIC DNA]</scope>
    <source>
        <strain evidence="11 12">JCM 23209</strain>
    </source>
</reference>
<dbReference type="PANTHER" id="PTHR33885:SF3">
    <property type="entry name" value="PHAGE SHOCK PROTEIN C"/>
    <property type="match status" value="1"/>
</dbReference>
<dbReference type="Proteomes" id="UP001403385">
    <property type="component" value="Unassembled WGS sequence"/>
</dbReference>
<evidence type="ECO:0000256" key="6">
    <source>
        <dbReference type="SAM" id="Phobius"/>
    </source>
</evidence>
<feature type="transmembrane region" description="Helical" evidence="6">
    <location>
        <begin position="440"/>
        <end position="461"/>
    </location>
</feature>
<keyword evidence="3 6" id="KW-0812">Transmembrane</keyword>
<feature type="transmembrane region" description="Helical" evidence="6">
    <location>
        <begin position="159"/>
        <end position="177"/>
    </location>
</feature>
<feature type="domain" description="PspC-related ToastRack" evidence="10">
    <location>
        <begin position="498"/>
        <end position="620"/>
    </location>
</feature>
<feature type="transmembrane region" description="Helical" evidence="6">
    <location>
        <begin position="183"/>
        <end position="204"/>
    </location>
</feature>
<feature type="transmembrane region" description="Helical" evidence="6">
    <location>
        <begin position="407"/>
        <end position="428"/>
    </location>
</feature>
<comment type="subcellular location">
    <subcellularLocation>
        <location evidence="1">Cell membrane</location>
        <topology evidence="1">Single-pass membrane protein</topology>
    </subcellularLocation>
</comment>
<name>A0AAW9S5H1_9BACT</name>
<evidence type="ECO:0000256" key="3">
    <source>
        <dbReference type="ARBA" id="ARBA00022692"/>
    </source>
</evidence>
<evidence type="ECO:0000259" key="10">
    <source>
        <dbReference type="Pfam" id="PF22744"/>
    </source>
</evidence>
<keyword evidence="12" id="KW-1185">Reference proteome</keyword>
<feature type="domain" description="Phage shock protein PspC N-terminal" evidence="7">
    <location>
        <begin position="132"/>
        <end position="200"/>
    </location>
</feature>
<evidence type="ECO:0000313" key="12">
    <source>
        <dbReference type="Proteomes" id="UP001403385"/>
    </source>
</evidence>
<evidence type="ECO:0000259" key="7">
    <source>
        <dbReference type="Pfam" id="PF04024"/>
    </source>
</evidence>
<dbReference type="Pfam" id="PF22571">
    <property type="entry name" value="LiaI-LiaF-TM_PspC"/>
    <property type="match status" value="1"/>
</dbReference>
<dbReference type="EMBL" id="JBDKWZ010000001">
    <property type="protein sequence ID" value="MEN7546618.1"/>
    <property type="molecule type" value="Genomic_DNA"/>
</dbReference>
<dbReference type="InterPro" id="IPR054319">
    <property type="entry name" value="PspC-rel_ToastRack"/>
</dbReference>
<sequence>MKKNISINISGIIFHIEEEGYETLKEYLQAISAYFSSYEDHQEIVSDIESRIAEIFLAKLDEHRQVITLQDVNELIANMGQISDFEAAEAIYESPYEPAKEAEKQEETVFYQEYTGQEQYEQEAAGEAGSKRKLYRDQKRKLVGGVASGVAHYLRIDPIWIRLLFILPLLLLIMDVFNNADSLFIMSMVLYCGIWFFVPASDALEEDTKVKRLFRDPEDQVIGGVSSGLAAYFGIDATIVRVLFVAGMFLGAVGLIIYLIIWFTTPEAKSITERMQMEGEPITLENIEKKIKDSFQLDEEGEESWFARVLLFPFRCIAAVLTFLSENLKPVAQLLFKLFLVVLGVVLALESIFGVLVLSILLFLILGLLHNWDVIMQLQQYVLYEIDAFDLEVLTAIRDIIPVNAAVSVYVTSLIPLIFLGIIGFSLISRRIMISKLMTWGLLSVWVLGIIGTVITVPAVAMEFKSEGVVKEVQYFALPAKGEMLRIALNDIGTSEVREVNLTIRGHDKETIEMIQRTSAKGKSRQEALDNARAVRYQTKQEGNLLSFDSKFTLPENQPFRVQSLDINLYLPYHMDFEMDPALGNILNATLYPNGYRVGQLEGNFWTFNQEGLRCLSCPDQHGIAAEAKEGERVFSPEEFSFVTISGMYDVTFREGPAKIQVKGREEDLQHFELKIENKRLLIENQSSGSNDKIELLIQSPEIVAIDLSGRMYVKFHEFHPEVLHMNMEGAINCEAEMFNELLNLKLSGASEMKLKGRGEVFNLEVDGASQVDAFDYPAEVVNVQNMGMGKSKVYAQEVLNISSSYADNVSYKGSPEFVQQKENWK</sequence>
<evidence type="ECO:0000259" key="8">
    <source>
        <dbReference type="Pfam" id="PF10988"/>
    </source>
</evidence>
<dbReference type="InterPro" id="IPR052027">
    <property type="entry name" value="PspC"/>
</dbReference>
<feature type="domain" description="Phage shock protein PspC N-terminal" evidence="7">
    <location>
        <begin position="211"/>
        <end position="268"/>
    </location>
</feature>
<comment type="caution">
    <text evidence="11">The sequence shown here is derived from an EMBL/GenBank/DDBJ whole genome shotgun (WGS) entry which is preliminary data.</text>
</comment>
<feature type="transmembrane region" description="Helical" evidence="6">
    <location>
        <begin position="242"/>
        <end position="263"/>
    </location>
</feature>
<evidence type="ECO:0000256" key="1">
    <source>
        <dbReference type="ARBA" id="ARBA00004162"/>
    </source>
</evidence>
<organism evidence="11 12">
    <name type="scientific">Rapidithrix thailandica</name>
    <dbReference type="NCBI Taxonomy" id="413964"/>
    <lineage>
        <taxon>Bacteria</taxon>
        <taxon>Pseudomonadati</taxon>
        <taxon>Bacteroidota</taxon>
        <taxon>Cytophagia</taxon>
        <taxon>Cytophagales</taxon>
        <taxon>Flammeovirgaceae</taxon>
        <taxon>Rapidithrix</taxon>
    </lineage>
</organism>
<gene>
    <name evidence="11" type="ORF">AAG747_01785</name>
</gene>
<accession>A0AAW9S5H1</accession>
<protein>
    <submittedName>
        <fullName evidence="11">PspC domain-containing protein</fullName>
    </submittedName>
</protein>
<keyword evidence="2" id="KW-1003">Cell membrane</keyword>
<dbReference type="InterPro" id="IPR007168">
    <property type="entry name" value="Phageshock_PspC_N"/>
</dbReference>